<reference evidence="1 2" key="1">
    <citation type="journal article" date="2019" name="New Phytol.">
        <title>Comparative genomics reveals unique wood-decay strategies and fruiting body development in the Schizophyllaceae.</title>
        <authorList>
            <person name="Almasi E."/>
            <person name="Sahu N."/>
            <person name="Krizsan K."/>
            <person name="Balint B."/>
            <person name="Kovacs G.M."/>
            <person name="Kiss B."/>
            <person name="Cseklye J."/>
            <person name="Drula E."/>
            <person name="Henrissat B."/>
            <person name="Nagy I."/>
            <person name="Chovatia M."/>
            <person name="Adam C."/>
            <person name="LaButti K."/>
            <person name="Lipzen A."/>
            <person name="Riley R."/>
            <person name="Grigoriev I.V."/>
            <person name="Nagy L.G."/>
        </authorList>
    </citation>
    <scope>NUCLEOTIDE SEQUENCE [LARGE SCALE GENOMIC DNA]</scope>
    <source>
        <strain evidence="1 2">NL-1724</strain>
    </source>
</reference>
<evidence type="ECO:0000313" key="2">
    <source>
        <dbReference type="Proteomes" id="UP000320762"/>
    </source>
</evidence>
<accession>A0A550CRR3</accession>
<dbReference type="Proteomes" id="UP000320762">
    <property type="component" value="Unassembled WGS sequence"/>
</dbReference>
<organism evidence="1 2">
    <name type="scientific">Schizophyllum amplum</name>
    <dbReference type="NCBI Taxonomy" id="97359"/>
    <lineage>
        <taxon>Eukaryota</taxon>
        <taxon>Fungi</taxon>
        <taxon>Dikarya</taxon>
        <taxon>Basidiomycota</taxon>
        <taxon>Agaricomycotina</taxon>
        <taxon>Agaricomycetes</taxon>
        <taxon>Agaricomycetidae</taxon>
        <taxon>Agaricales</taxon>
        <taxon>Schizophyllaceae</taxon>
        <taxon>Schizophyllum</taxon>
    </lineage>
</organism>
<gene>
    <name evidence="1" type="ORF">BD626DRAFT_101425</name>
</gene>
<proteinExistence type="predicted"/>
<comment type="caution">
    <text evidence="1">The sequence shown here is derived from an EMBL/GenBank/DDBJ whole genome shotgun (WGS) entry which is preliminary data.</text>
</comment>
<name>A0A550CRR3_9AGAR</name>
<dbReference type="EMBL" id="VDMD01000002">
    <property type="protein sequence ID" value="TRM67477.1"/>
    <property type="molecule type" value="Genomic_DNA"/>
</dbReference>
<protein>
    <submittedName>
        <fullName evidence="1">Uncharacterized protein</fullName>
    </submittedName>
</protein>
<evidence type="ECO:0000313" key="1">
    <source>
        <dbReference type="EMBL" id="TRM67477.1"/>
    </source>
</evidence>
<sequence>MYEALFHCTISTDFARGHCVSLEQLTLLGLFRSTSDLNAYHSVSAEFDFCMPSRRQISSPCELSAGPCACLLREGRGGRLWSWQGQVLDELRHTGHLLSRLLSIIVGKRPFKCPLVSTGEHW</sequence>
<keyword evidence="2" id="KW-1185">Reference proteome</keyword>
<dbReference type="AlphaFoldDB" id="A0A550CRR3"/>